<reference evidence="1 2" key="1">
    <citation type="submission" date="2019-11" db="EMBL/GenBank/DDBJ databases">
        <title>Lactobacillus sp. nov. CRM56-3, isolated from fermented tea leaves.</title>
        <authorList>
            <person name="Phuengjayaem S."/>
            <person name="Tanasupawat S."/>
        </authorList>
    </citation>
    <scope>NUCLEOTIDE SEQUENCE [LARGE SCALE GENOMIC DNA]</scope>
    <source>
        <strain evidence="1 2">CRM56-3</strain>
    </source>
</reference>
<evidence type="ECO:0000313" key="2">
    <source>
        <dbReference type="Proteomes" id="UP000466388"/>
    </source>
</evidence>
<dbReference type="AlphaFoldDB" id="A0A7X2XTG5"/>
<protein>
    <submittedName>
        <fullName evidence="1">Uncharacterized protein</fullName>
    </submittedName>
</protein>
<dbReference type="RefSeq" id="WP_155430580.1">
    <property type="nucleotide sequence ID" value="NZ_WNJO01000001.1"/>
</dbReference>
<name>A0A7X2XTG5_9LACO</name>
<sequence>MRFQDLKPISLNVIEASSVYQSGQKRPKKHNWQIDWTRLRLLILDNDERLDEVKAGIAEDWVRTHGTVWDRTQGFHHHPNDPYDYDDTVFWGYSSWGTPAIAVIFADETEASYELYTDGMDYNYHYLGQKNAK</sequence>
<dbReference type="EMBL" id="WNJO01000001">
    <property type="protein sequence ID" value="MTV81311.1"/>
    <property type="molecule type" value="Genomic_DNA"/>
</dbReference>
<gene>
    <name evidence="1" type="ORF">GM612_01410</name>
</gene>
<comment type="caution">
    <text evidence="1">The sequence shown here is derived from an EMBL/GenBank/DDBJ whole genome shotgun (WGS) entry which is preliminary data.</text>
</comment>
<organism evidence="1 2">
    <name type="scientific">Secundilactobacillus folii</name>
    <dbReference type="NCBI Taxonomy" id="2678357"/>
    <lineage>
        <taxon>Bacteria</taxon>
        <taxon>Bacillati</taxon>
        <taxon>Bacillota</taxon>
        <taxon>Bacilli</taxon>
        <taxon>Lactobacillales</taxon>
        <taxon>Lactobacillaceae</taxon>
        <taxon>Secundilactobacillus</taxon>
    </lineage>
</organism>
<evidence type="ECO:0000313" key="1">
    <source>
        <dbReference type="EMBL" id="MTV81311.1"/>
    </source>
</evidence>
<accession>A0A7X2XTG5</accession>
<proteinExistence type="predicted"/>
<dbReference type="Proteomes" id="UP000466388">
    <property type="component" value="Unassembled WGS sequence"/>
</dbReference>
<keyword evidence="2" id="KW-1185">Reference proteome</keyword>